<dbReference type="AlphaFoldDB" id="A0AAV4QEF2"/>
<keyword evidence="3" id="KW-1185">Reference proteome</keyword>
<dbReference type="EMBL" id="BPLR01006195">
    <property type="protein sequence ID" value="GIY08083.1"/>
    <property type="molecule type" value="Genomic_DNA"/>
</dbReference>
<feature type="region of interest" description="Disordered" evidence="1">
    <location>
        <begin position="36"/>
        <end position="103"/>
    </location>
</feature>
<dbReference type="Proteomes" id="UP001054945">
    <property type="component" value="Unassembled WGS sequence"/>
</dbReference>
<name>A0AAV4QEF2_CAEEX</name>
<organism evidence="2 3">
    <name type="scientific">Caerostris extrusa</name>
    <name type="common">Bark spider</name>
    <name type="synonym">Caerostris bankana</name>
    <dbReference type="NCBI Taxonomy" id="172846"/>
    <lineage>
        <taxon>Eukaryota</taxon>
        <taxon>Metazoa</taxon>
        <taxon>Ecdysozoa</taxon>
        <taxon>Arthropoda</taxon>
        <taxon>Chelicerata</taxon>
        <taxon>Arachnida</taxon>
        <taxon>Araneae</taxon>
        <taxon>Araneomorphae</taxon>
        <taxon>Entelegynae</taxon>
        <taxon>Araneoidea</taxon>
        <taxon>Araneidae</taxon>
        <taxon>Caerostris</taxon>
    </lineage>
</organism>
<evidence type="ECO:0000256" key="1">
    <source>
        <dbReference type="SAM" id="MobiDB-lite"/>
    </source>
</evidence>
<evidence type="ECO:0000313" key="2">
    <source>
        <dbReference type="EMBL" id="GIY08083.1"/>
    </source>
</evidence>
<proteinExistence type="predicted"/>
<feature type="compositionally biased region" description="Basic and acidic residues" evidence="1">
    <location>
        <begin position="93"/>
        <end position="103"/>
    </location>
</feature>
<gene>
    <name evidence="2" type="ORF">CEXT_353441</name>
</gene>
<feature type="compositionally biased region" description="Basic residues" evidence="1">
    <location>
        <begin position="80"/>
        <end position="92"/>
    </location>
</feature>
<comment type="caution">
    <text evidence="2">The sequence shown here is derived from an EMBL/GenBank/DDBJ whole genome shotgun (WGS) entry which is preliminary data.</text>
</comment>
<evidence type="ECO:0000313" key="3">
    <source>
        <dbReference type="Proteomes" id="UP001054945"/>
    </source>
</evidence>
<reference evidence="2 3" key="1">
    <citation type="submission" date="2021-06" db="EMBL/GenBank/DDBJ databases">
        <title>Caerostris extrusa draft genome.</title>
        <authorList>
            <person name="Kono N."/>
            <person name="Arakawa K."/>
        </authorList>
    </citation>
    <scope>NUCLEOTIDE SEQUENCE [LARGE SCALE GENOMIC DNA]</scope>
</reference>
<sequence length="103" mass="11678">MEFLDLSYSGTILPSLSNSISRNPSENELEISSLYESLSPGENSTNQDKTEFESKPTPNNKIALSHLPETFPRPFIDKQRTRHGSKVKKINRREKEVLDADSI</sequence>
<protein>
    <submittedName>
        <fullName evidence="2">Uncharacterized protein</fullName>
    </submittedName>
</protein>
<accession>A0AAV4QEF2</accession>